<feature type="region of interest" description="Disordered" evidence="1">
    <location>
        <begin position="150"/>
        <end position="170"/>
    </location>
</feature>
<evidence type="ECO:0000313" key="2">
    <source>
        <dbReference type="WBParaSite" id="SSLN_0001523301-mRNA-1"/>
    </source>
</evidence>
<reference evidence="2" key="1">
    <citation type="submission" date="2016-06" db="UniProtKB">
        <authorList>
            <consortium name="WormBaseParasite"/>
        </authorList>
    </citation>
    <scope>IDENTIFICATION</scope>
</reference>
<evidence type="ECO:0000256" key="1">
    <source>
        <dbReference type="SAM" id="MobiDB-lite"/>
    </source>
</evidence>
<sequence length="468" mass="51168">MLSYWTAFHDSNGFYPALIQLGRELRLPADIHLPLIPAEVINLGEYARALKERLVVAYRPTADNIQTAQQHQKRCYDRHAAGPEYRAGNSVLLFRPRLPNVMATKFHPRPVHHRLLALYQHLRPLRSPEAHHRCQIKLAPCCARTPGKPSINTLADPTETEPDEPGVLNRSGTCDAELAEGSIVAGSGSSHPNRQLEGSSTDPFMAASPKAIRLSATCGRAGWPAIRQMASELPSTQHSITAGGGSIENNHCLALTFSSLHACRNRAYADHLQPAVHCWLIGHWAHRTGRSSQIEESNPTALHSILTGMGIWQMASTQSLNHTSMCNSLSFEGSLLADLSFVSAMMGSLQLDLASEVSTLDEDKFVGHDVYGLIKLIARGFIKYFVAAAAVKDANSEARAYIFHGFSGSDGTRTATMEIYGSVLTKCTLQFCSLANLLSTRPRALVSYCGLVFNEGCLRNMSNYTCGE</sequence>
<accession>A0A183TDY0</accession>
<name>A0A183TDY0_SCHSO</name>
<dbReference type="WBParaSite" id="SSLN_0001523301-mRNA-1">
    <property type="protein sequence ID" value="SSLN_0001523301-mRNA-1"/>
    <property type="gene ID" value="SSLN_0001523301"/>
</dbReference>
<protein>
    <submittedName>
        <fullName evidence="2">Uncharacterized protein</fullName>
    </submittedName>
</protein>
<organism evidence="2">
    <name type="scientific">Schistocephalus solidus</name>
    <name type="common">Tapeworm</name>
    <dbReference type="NCBI Taxonomy" id="70667"/>
    <lineage>
        <taxon>Eukaryota</taxon>
        <taxon>Metazoa</taxon>
        <taxon>Spiralia</taxon>
        <taxon>Lophotrochozoa</taxon>
        <taxon>Platyhelminthes</taxon>
        <taxon>Cestoda</taxon>
        <taxon>Eucestoda</taxon>
        <taxon>Diphyllobothriidea</taxon>
        <taxon>Diphyllobothriidae</taxon>
        <taxon>Schistocephalus</taxon>
    </lineage>
</organism>
<dbReference type="AlphaFoldDB" id="A0A183TDY0"/>
<proteinExistence type="predicted"/>